<evidence type="ECO:0000313" key="3">
    <source>
        <dbReference type="Proteomes" id="UP000582837"/>
    </source>
</evidence>
<proteinExistence type="predicted"/>
<evidence type="ECO:0000313" key="2">
    <source>
        <dbReference type="EMBL" id="MBB6071277.1"/>
    </source>
</evidence>
<evidence type="ECO:0000259" key="1">
    <source>
        <dbReference type="Pfam" id="PF12275"/>
    </source>
</evidence>
<dbReference type="Proteomes" id="UP000582837">
    <property type="component" value="Unassembled WGS sequence"/>
</dbReference>
<comment type="caution">
    <text evidence="2">The sequence shown here is derived from an EMBL/GenBank/DDBJ whole genome shotgun (WGS) entry which is preliminary data.</text>
</comment>
<keyword evidence="3" id="KW-1185">Reference proteome</keyword>
<accession>A0A841GZV0</accession>
<organism evidence="2 3">
    <name type="scientific">Longimicrobium terrae</name>
    <dbReference type="NCBI Taxonomy" id="1639882"/>
    <lineage>
        <taxon>Bacteria</taxon>
        <taxon>Pseudomonadati</taxon>
        <taxon>Gemmatimonadota</taxon>
        <taxon>Longimicrobiia</taxon>
        <taxon>Longimicrobiales</taxon>
        <taxon>Longimicrobiaceae</taxon>
        <taxon>Longimicrobium</taxon>
    </lineage>
</organism>
<name>A0A841GZV0_9BACT</name>
<gene>
    <name evidence="2" type="ORF">HNQ61_002901</name>
</gene>
<dbReference type="AlphaFoldDB" id="A0A841GZV0"/>
<dbReference type="EMBL" id="JACHIA010000007">
    <property type="protein sequence ID" value="MBB6071277.1"/>
    <property type="molecule type" value="Genomic_DNA"/>
</dbReference>
<reference evidence="2 3" key="1">
    <citation type="submission" date="2020-08" db="EMBL/GenBank/DDBJ databases">
        <title>Genomic Encyclopedia of Type Strains, Phase IV (KMG-IV): sequencing the most valuable type-strain genomes for metagenomic binning, comparative biology and taxonomic classification.</title>
        <authorList>
            <person name="Goeker M."/>
        </authorList>
    </citation>
    <scope>NUCLEOTIDE SEQUENCE [LARGE SCALE GENOMIC DNA]</scope>
    <source>
        <strain evidence="2 3">DSM 29007</strain>
    </source>
</reference>
<dbReference type="InterPro" id="IPR022060">
    <property type="entry name" value="DUF3616"/>
</dbReference>
<sequence length="392" mass="42587">MPKPTSTVHIALNAPPGTGKEGEEARMSLSAVVRVGRHLFLGSDETATLERVTDLGGGRFGEHRTYPLAELLDLCGGPDGEVDIEGFAWDPPYLWIAGSHGRKRGKIKRGVSDEEGAKSLAKVKIEENRYVLARIPLQEDAEQGGLVPRRSCPDPHDPARTLTAARVKGRGHRSALMRALRYDEHVGAYMKLPGKDNGFDIEGLEVRDGRVYLGLRGPVLRGWAVALELLPQEARREGRLRLAPVEDDGTPYRKHFLDLDGLGIRELAADGDDMLVLAGPTMGVRAPAAVFRWTGGLTTDRPRVVRGAELERIAELPHDVEGGADHPEGMCRFDVEGSDHCVLVLYDSAAPHRRDSSGVLGDVFTLPRPHGLRAMASRLFSHDDPGGTGVDA</sequence>
<dbReference type="RefSeq" id="WP_170034021.1">
    <property type="nucleotide sequence ID" value="NZ_JABDTL010000001.1"/>
</dbReference>
<dbReference type="Pfam" id="PF12275">
    <property type="entry name" value="DUF3616"/>
    <property type="match status" value="1"/>
</dbReference>
<feature type="domain" description="DUF3616" evidence="1">
    <location>
        <begin position="29"/>
        <end position="358"/>
    </location>
</feature>
<protein>
    <recommendedName>
        <fullName evidence="1">DUF3616 domain-containing protein</fullName>
    </recommendedName>
</protein>